<dbReference type="SUPFAM" id="SSF53795">
    <property type="entry name" value="PEP carboxykinase-like"/>
    <property type="match status" value="1"/>
</dbReference>
<evidence type="ECO:0000313" key="1">
    <source>
        <dbReference type="EMBL" id="MBS2969636.1"/>
    </source>
</evidence>
<keyword evidence="2" id="KW-1185">Reference proteome</keyword>
<dbReference type="Gene3D" id="3.40.50.300">
    <property type="entry name" value="P-loop containing nucleotide triphosphate hydrolases"/>
    <property type="match status" value="1"/>
</dbReference>
<accession>A0ABS5LGA6</accession>
<comment type="caution">
    <text evidence="1">The sequence shown here is derived from an EMBL/GenBank/DDBJ whole genome shotgun (WGS) entry which is preliminary data.</text>
</comment>
<name>A0ABS5LGA6_9BACI</name>
<gene>
    <name evidence="1" type="ORF">J9317_12755</name>
</gene>
<dbReference type="InterPro" id="IPR027417">
    <property type="entry name" value="P-loop_NTPase"/>
</dbReference>
<evidence type="ECO:0000313" key="2">
    <source>
        <dbReference type="Proteomes" id="UP000682403"/>
    </source>
</evidence>
<sequence>MKSFNKAMGEHLFSIWIDESWIQEWINHSLQPGIMEGSIPFQLELYGGYGQAFGGYEVRTLVEKNKHIIFDRGDYKIELDSNYQEGRMYVHDALALKHALMNLYSTVIVHDQWGLLLHASCVAHLKKAFLFTGQSGAGKSTAAALSAPRMVYADEAAIVKISENKVTVFPSPFNSEAEPLIDEEALPLEAIELLHQSPVNQLVRLSTVEGLVQLINKTFYWEYDSLQTKKVLKLLNQLSLKIPINRLSFQKNNTFWELIVS</sequence>
<dbReference type="RefSeq" id="WP_211559159.1">
    <property type="nucleotide sequence ID" value="NZ_JAGVRK010000001.1"/>
</dbReference>
<reference evidence="1 2" key="1">
    <citation type="submission" date="2021-04" db="EMBL/GenBank/DDBJ databases">
        <title>Metabacillus sp. strain KIGAM252 whole genome sequence.</title>
        <authorList>
            <person name="Seo M.-J."/>
            <person name="Cho E.-S."/>
            <person name="Hwang C.Y."/>
            <person name="Yoon D.J."/>
        </authorList>
    </citation>
    <scope>NUCLEOTIDE SEQUENCE [LARGE SCALE GENOMIC DNA]</scope>
    <source>
        <strain evidence="1 2">KIGAM252</strain>
    </source>
</reference>
<evidence type="ECO:0008006" key="3">
    <source>
        <dbReference type="Google" id="ProtNLM"/>
    </source>
</evidence>
<protein>
    <recommendedName>
        <fullName evidence="3">Aldolase</fullName>
    </recommendedName>
</protein>
<organism evidence="1 2">
    <name type="scientific">Metabacillus flavus</name>
    <dbReference type="NCBI Taxonomy" id="2823519"/>
    <lineage>
        <taxon>Bacteria</taxon>
        <taxon>Bacillati</taxon>
        <taxon>Bacillota</taxon>
        <taxon>Bacilli</taxon>
        <taxon>Bacillales</taxon>
        <taxon>Bacillaceae</taxon>
        <taxon>Metabacillus</taxon>
    </lineage>
</organism>
<dbReference type="EMBL" id="JAGVRK010000001">
    <property type="protein sequence ID" value="MBS2969636.1"/>
    <property type="molecule type" value="Genomic_DNA"/>
</dbReference>
<dbReference type="Proteomes" id="UP000682403">
    <property type="component" value="Unassembled WGS sequence"/>
</dbReference>
<proteinExistence type="predicted"/>